<dbReference type="EMBL" id="OU895877">
    <property type="protein sequence ID" value="CAG9798931.1"/>
    <property type="molecule type" value="Genomic_DNA"/>
</dbReference>
<feature type="domain" description="Rab-GAP TBC" evidence="1">
    <location>
        <begin position="238"/>
        <end position="449"/>
    </location>
</feature>
<dbReference type="PROSITE" id="PS50086">
    <property type="entry name" value="TBC_RABGAP"/>
    <property type="match status" value="1"/>
</dbReference>
<sequence length="501" mass="58399">MEELRESSIHHTALKFSEDVKQMKIYNNLYKTVQKLACSPEVCKDDMKNTLELAMKKHGLETEIRNIVFHLIRTSIKSDVKFSMQATDPLNYLRRAGVQWERRVRKSLNTMSAELKTTLQGQVRNQQEKEELQAKWAELSNFQVDLSNYRPVYAPKDLLEVLISLKGPASQKHDDDGVIPRWEFSHISLPVRNLQELRTVFSELLRNEMTVTDWSVTCERILTTRHAPLCQQILKKGLTPTQLRGKIWSIVLGSELEEHHREYWDQLKTTVLSTDSIVDKLVFKDVQLTATNDDQYFVFEDVIYQVMLCFSRDSEIADMIKTDWLNTSKLKQYETPPNNIVPFHGICMFASPFCYLFDSPIALYYTFRAFYVRYCHRLTTINTHNQGIVSLCLLFEKLLQTHEPILWSHFRELQIQPIRVVFKWLMRAFSGHLHPQELLILWDLILGYDSLEILSLLAIIILSFRKESLMQVSTIESIEAVLADLSSIKVLPLVQLALSRD</sequence>
<protein>
    <recommendedName>
        <fullName evidence="1">Rab-GAP TBC domain-containing protein</fullName>
    </recommendedName>
</protein>
<dbReference type="SMART" id="SM00164">
    <property type="entry name" value="TBC"/>
    <property type="match status" value="1"/>
</dbReference>
<accession>A0A9N9RKL7</accession>
<dbReference type="InterPro" id="IPR000195">
    <property type="entry name" value="Rab-GAP-TBC_dom"/>
</dbReference>
<dbReference type="InterPro" id="IPR035969">
    <property type="entry name" value="Rab-GAP_TBC_sf"/>
</dbReference>
<dbReference type="AlphaFoldDB" id="A0A9N9RKL7"/>
<name>A0A9N9RKL7_9DIPT</name>
<dbReference type="Pfam" id="PF00566">
    <property type="entry name" value="RabGAP-TBC"/>
    <property type="match status" value="1"/>
</dbReference>
<proteinExistence type="predicted"/>
<dbReference type="OrthoDB" id="10249775at2759"/>
<reference evidence="2" key="2">
    <citation type="submission" date="2022-10" db="EMBL/GenBank/DDBJ databases">
        <authorList>
            <consortium name="ENA_rothamsted_submissions"/>
            <consortium name="culmorum"/>
            <person name="King R."/>
        </authorList>
    </citation>
    <scope>NUCLEOTIDE SEQUENCE</scope>
</reference>
<dbReference type="Gene3D" id="1.10.472.80">
    <property type="entry name" value="Ypt/Rab-GAP domain of gyp1p, domain 3"/>
    <property type="match status" value="1"/>
</dbReference>
<organism evidence="2 3">
    <name type="scientific">Chironomus riparius</name>
    <dbReference type="NCBI Taxonomy" id="315576"/>
    <lineage>
        <taxon>Eukaryota</taxon>
        <taxon>Metazoa</taxon>
        <taxon>Ecdysozoa</taxon>
        <taxon>Arthropoda</taxon>
        <taxon>Hexapoda</taxon>
        <taxon>Insecta</taxon>
        <taxon>Pterygota</taxon>
        <taxon>Neoptera</taxon>
        <taxon>Endopterygota</taxon>
        <taxon>Diptera</taxon>
        <taxon>Nematocera</taxon>
        <taxon>Chironomoidea</taxon>
        <taxon>Chironomidae</taxon>
        <taxon>Chironominae</taxon>
        <taxon>Chironomus</taxon>
    </lineage>
</organism>
<dbReference type="SUPFAM" id="SSF47923">
    <property type="entry name" value="Ypt/Rab-GAP domain of gyp1p"/>
    <property type="match status" value="2"/>
</dbReference>
<dbReference type="PANTHER" id="PTHR16110:SF1">
    <property type="entry name" value="TBC1 DOMAIN FAMILY MEMBER 19"/>
    <property type="match status" value="1"/>
</dbReference>
<dbReference type="PANTHER" id="PTHR16110">
    <property type="entry name" value="TBC1 DOMAIN FAMILY MEMBER 19"/>
    <property type="match status" value="1"/>
</dbReference>
<dbReference type="Proteomes" id="UP001153620">
    <property type="component" value="Chromosome 1"/>
</dbReference>
<keyword evidence="3" id="KW-1185">Reference proteome</keyword>
<evidence type="ECO:0000313" key="3">
    <source>
        <dbReference type="Proteomes" id="UP001153620"/>
    </source>
</evidence>
<reference evidence="2" key="1">
    <citation type="submission" date="2022-01" db="EMBL/GenBank/DDBJ databases">
        <authorList>
            <person name="King R."/>
        </authorList>
    </citation>
    <scope>NUCLEOTIDE SEQUENCE</scope>
</reference>
<gene>
    <name evidence="2" type="ORF">CHIRRI_LOCUS1906</name>
</gene>
<dbReference type="InterPro" id="IPR042507">
    <property type="entry name" value="TBC1D19"/>
</dbReference>
<evidence type="ECO:0000259" key="1">
    <source>
        <dbReference type="PROSITE" id="PS50086"/>
    </source>
</evidence>
<evidence type="ECO:0000313" key="2">
    <source>
        <dbReference type="EMBL" id="CAG9798931.1"/>
    </source>
</evidence>